<gene>
    <name evidence="3" type="ORF">E1757_10975</name>
</gene>
<dbReference type="Gene3D" id="3.30.379.10">
    <property type="entry name" value="Chitobiase/beta-hexosaminidase domain 2-like"/>
    <property type="match status" value="1"/>
</dbReference>
<evidence type="ECO:0000256" key="1">
    <source>
        <dbReference type="ARBA" id="ARBA00022801"/>
    </source>
</evidence>
<dbReference type="Pfam" id="PF03648">
    <property type="entry name" value="Glyco_hydro_67N"/>
    <property type="match status" value="1"/>
</dbReference>
<name>A0A4R5KSK5_9BACL</name>
<dbReference type="AlphaFoldDB" id="A0A4R5KSK5"/>
<keyword evidence="4" id="KW-1185">Reference proteome</keyword>
<evidence type="ECO:0000313" key="4">
    <source>
        <dbReference type="Proteomes" id="UP000295636"/>
    </source>
</evidence>
<organism evidence="3 4">
    <name type="scientific">Paenibacillus piri</name>
    <dbReference type="NCBI Taxonomy" id="2547395"/>
    <lineage>
        <taxon>Bacteria</taxon>
        <taxon>Bacillati</taxon>
        <taxon>Bacillota</taxon>
        <taxon>Bacilli</taxon>
        <taxon>Bacillales</taxon>
        <taxon>Paenibacillaceae</taxon>
        <taxon>Paenibacillus</taxon>
    </lineage>
</organism>
<dbReference type="OrthoDB" id="99887at2"/>
<evidence type="ECO:0000313" key="3">
    <source>
        <dbReference type="EMBL" id="TDF98028.1"/>
    </source>
</evidence>
<feature type="domain" description="Alpha glucuronidase N-terminal" evidence="2">
    <location>
        <begin position="6"/>
        <end position="99"/>
    </location>
</feature>
<dbReference type="Proteomes" id="UP000295636">
    <property type="component" value="Unassembled WGS sequence"/>
</dbReference>
<dbReference type="InterPro" id="IPR005154">
    <property type="entry name" value="Glyco_hydro_67_aGlcAse_N"/>
</dbReference>
<reference evidence="3 4" key="1">
    <citation type="submission" date="2019-03" db="EMBL/GenBank/DDBJ databases">
        <title>This is whole genome sequence of Paenibacillus sp MS74 strain.</title>
        <authorList>
            <person name="Trinh H.N."/>
        </authorList>
    </citation>
    <scope>NUCLEOTIDE SEQUENCE [LARGE SCALE GENOMIC DNA]</scope>
    <source>
        <strain evidence="3 4">MS74</strain>
    </source>
</reference>
<dbReference type="GO" id="GO:0046559">
    <property type="term" value="F:alpha-glucuronidase activity"/>
    <property type="evidence" value="ECO:0007669"/>
    <property type="project" value="InterPro"/>
</dbReference>
<accession>A0A4R5KSK5</accession>
<dbReference type="GO" id="GO:0045493">
    <property type="term" value="P:xylan catabolic process"/>
    <property type="evidence" value="ECO:0007669"/>
    <property type="project" value="InterPro"/>
</dbReference>
<proteinExistence type="predicted"/>
<keyword evidence="1" id="KW-0378">Hydrolase</keyword>
<dbReference type="RefSeq" id="WP_133227724.1">
    <property type="nucleotide sequence ID" value="NZ_SMRT01000004.1"/>
</dbReference>
<sequence>MTLAVAFPNQSPRVSFAMRKLTEAILEIGETIETVDPQQQQRYDIVIASSAQEAASFGVSADTSVNEEGFEIRHDSRGGGPTLYVLANDESGAMYGVLELAERLRNCREVSLVPACVINARFPFRALKFNLPWSSYRMNACFDVQHETVRDLSFWESFLDMMAENRYNVLTLWNLHPFPYMIRPVHFPEATPFSDEELAEWKYYWTSLFRMALDRGIETYLINWNVFVSEAFREHYDPNAIDDMQFYFGDAYSTEQIKQYNRECVTQVIDEYPDLAGLGISLGERMENMTPEQRQAWIEDVYYVGMKQAGRPVKFIHRAPFSVDPQITRTSIENNGFMPEPVWVEVKFNWSHAYSSTKLLLTHGGSNGMEGYWNPPPAHYKITWMVRNEDFFTLRWAQPGFIRAHLAANSHDYVGGYYVGSECFIPAKDYSHIEDSPQMTWTYAFQKHWLYYMLWGRLLYDPETPDPVFEDALGLRYGEQAGRQLLSAYSSVCKMPMALASFYKFTWDFTLYAEGFLATNRAEYNSGQAFISLQDLLESQTFDPSYLSLRDYADRLTRSQSTEGFVTPLQLADALEADAQQGLKALSAITDESPALASEILDAKAWACLSLYFAAKLRAGVSYALYEKTGMESDRDQARQWLEAPHAAKHWEDLIRVTQSRYKPQPLMHLGETLFSWELFRPQIEEDIAFVSRPNS</sequence>
<dbReference type="EMBL" id="SMRT01000004">
    <property type="protein sequence ID" value="TDF98028.1"/>
    <property type="molecule type" value="Genomic_DNA"/>
</dbReference>
<dbReference type="SUPFAM" id="SSF55545">
    <property type="entry name" value="beta-N-acetylhexosaminidase-like domain"/>
    <property type="match status" value="1"/>
</dbReference>
<protein>
    <recommendedName>
        <fullName evidence="2">Alpha glucuronidase N-terminal domain-containing protein</fullName>
    </recommendedName>
</protein>
<comment type="caution">
    <text evidence="3">The sequence shown here is derived from an EMBL/GenBank/DDBJ whole genome shotgun (WGS) entry which is preliminary data.</text>
</comment>
<evidence type="ECO:0000259" key="2">
    <source>
        <dbReference type="Pfam" id="PF03648"/>
    </source>
</evidence>
<dbReference type="InterPro" id="IPR029018">
    <property type="entry name" value="Hex-like_dom2"/>
</dbReference>